<gene>
    <name evidence="3" type="ORF">MPOR_39880</name>
</gene>
<dbReference type="PROSITE" id="PS50943">
    <property type="entry name" value="HTH_CROC1"/>
    <property type="match status" value="1"/>
</dbReference>
<dbReference type="EMBL" id="AP022570">
    <property type="protein sequence ID" value="BBX52962.1"/>
    <property type="molecule type" value="Genomic_DNA"/>
</dbReference>
<accession>A0A6N4VB50</accession>
<feature type="domain" description="HTH cro/C1-type" evidence="2">
    <location>
        <begin position="56"/>
        <end position="92"/>
    </location>
</feature>
<dbReference type="Proteomes" id="UP000466785">
    <property type="component" value="Chromosome"/>
</dbReference>
<dbReference type="AlphaFoldDB" id="A0A6N4VB50"/>
<evidence type="ECO:0000313" key="3">
    <source>
        <dbReference type="EMBL" id="BBX52962.1"/>
    </source>
</evidence>
<evidence type="ECO:0000313" key="4">
    <source>
        <dbReference type="Proteomes" id="UP000466785"/>
    </source>
</evidence>
<name>A0A6N4VB50_9MYCO</name>
<keyword evidence="4" id="KW-1185">Reference proteome</keyword>
<feature type="compositionally biased region" description="Basic and acidic residues" evidence="1">
    <location>
        <begin position="9"/>
        <end position="20"/>
    </location>
</feature>
<protein>
    <recommendedName>
        <fullName evidence="2">HTH cro/C1-type domain-containing protein</fullName>
    </recommendedName>
</protein>
<evidence type="ECO:0000259" key="2">
    <source>
        <dbReference type="PROSITE" id="PS50943"/>
    </source>
</evidence>
<sequence length="197" mass="22476">MLRVMPQKTDVHDWGDPPKNWAEEQARRTALEIRRLRGKQSAQWLSDRTKELGSPITRAVISDLELGRRRYVTSAELIVLAAALDTAPIALLYPPPYDEIIELVPGVEHPKIAVVEWFCLDDYAARYQPSEGVGDFSDRTWPLHAARAVEKLEEAQRGLLASLANESNPDSPLARSMRRELDYIAERLKEYREEDGR</sequence>
<dbReference type="InterPro" id="IPR001387">
    <property type="entry name" value="Cro/C1-type_HTH"/>
</dbReference>
<organism evidence="3 4">
    <name type="scientific">Mycolicibacterium poriferae</name>
    <dbReference type="NCBI Taxonomy" id="39694"/>
    <lineage>
        <taxon>Bacteria</taxon>
        <taxon>Bacillati</taxon>
        <taxon>Actinomycetota</taxon>
        <taxon>Actinomycetes</taxon>
        <taxon>Mycobacteriales</taxon>
        <taxon>Mycobacteriaceae</taxon>
        <taxon>Mycolicibacterium</taxon>
    </lineage>
</organism>
<evidence type="ECO:0000256" key="1">
    <source>
        <dbReference type="SAM" id="MobiDB-lite"/>
    </source>
</evidence>
<feature type="region of interest" description="Disordered" evidence="1">
    <location>
        <begin position="1"/>
        <end position="20"/>
    </location>
</feature>
<proteinExistence type="predicted"/>
<reference evidence="3 4" key="1">
    <citation type="journal article" date="2019" name="Emerg. Microbes Infect.">
        <title>Comprehensive subspecies identification of 175 nontuberculous mycobacteria species based on 7547 genomic profiles.</title>
        <authorList>
            <person name="Matsumoto Y."/>
            <person name="Kinjo T."/>
            <person name="Motooka D."/>
            <person name="Nabeya D."/>
            <person name="Jung N."/>
            <person name="Uechi K."/>
            <person name="Horii T."/>
            <person name="Iida T."/>
            <person name="Fujita J."/>
            <person name="Nakamura S."/>
        </authorList>
    </citation>
    <scope>NUCLEOTIDE SEQUENCE [LARGE SCALE GENOMIC DNA]</scope>
    <source>
        <strain evidence="3 4">JCM 12603</strain>
    </source>
</reference>
<dbReference type="KEGG" id="mpof:MPOR_39880"/>